<gene>
    <name evidence="9" type="ORF">KIN20_033253</name>
</gene>
<feature type="compositionally biased region" description="Low complexity" evidence="7">
    <location>
        <begin position="339"/>
        <end position="385"/>
    </location>
</feature>
<evidence type="ECO:0000256" key="2">
    <source>
        <dbReference type="ARBA" id="ARBA00008446"/>
    </source>
</evidence>
<proteinExistence type="inferred from homology"/>
<dbReference type="PANTHER" id="PTHR11211">
    <property type="entry name" value="IROQUOIS-CLASS HOMEODOMAIN PROTEIN IRX"/>
    <property type="match status" value="1"/>
</dbReference>
<dbReference type="CDD" id="cd00086">
    <property type="entry name" value="homeodomain"/>
    <property type="match status" value="1"/>
</dbReference>
<name>A0AAD5WI90_PARTN</name>
<feature type="compositionally biased region" description="Basic and acidic residues" evidence="7">
    <location>
        <begin position="263"/>
        <end position="284"/>
    </location>
</feature>
<dbReference type="InterPro" id="IPR001356">
    <property type="entry name" value="HD"/>
</dbReference>
<dbReference type="Pfam" id="PF05920">
    <property type="entry name" value="Homeobox_KN"/>
    <property type="match status" value="1"/>
</dbReference>
<dbReference type="PROSITE" id="PS50071">
    <property type="entry name" value="HOMEOBOX_2"/>
    <property type="match status" value="1"/>
</dbReference>
<dbReference type="GO" id="GO:0000981">
    <property type="term" value="F:DNA-binding transcription factor activity, RNA polymerase II-specific"/>
    <property type="evidence" value="ECO:0007669"/>
    <property type="project" value="InterPro"/>
</dbReference>
<dbReference type="GO" id="GO:0048468">
    <property type="term" value="P:cell development"/>
    <property type="evidence" value="ECO:0007669"/>
    <property type="project" value="TreeGrafter"/>
</dbReference>
<sequence>MMAFNSTFNPSQLLTQVGTPLKPDGGGAMELNADTLRFLAGGNPLFASGQFPFASGIPGAMPADAFRAMATQGGLPFPIMYPGLQPDIKPEMMPVGGGPIPSFVFDVMNPYHPYANGLDGARRKNATRETTAPLKAWLTDHRKNPYPTKGEKVMLAVMTKMTLTQVSTWFANARRRLKKENKMTWSPQNRRGDDPIDDDLADIDGIDGLDGCDRPSSSMSDMSEKKEEVPVTPTANNNHKDSASDVSTPKKTSGKIWSIADTLGERSESTKAENEAGSSKKDSPTVEDDPAAMAQLQRMIALSNFQFPPQMLAAMARSGTIPPMPFLSPLTLMGFAAAHQQQQQPQQQKQQKQQPHQSMSGSFSSDAHSLSPSSSHSPADSTSAARSPIAASHTPPSTPPVAITSTLSTTLSCTANATVNTTSTTSSTSSVAGTIASTLTATSTPLVAINNHAQSVHGFSDSR</sequence>
<dbReference type="PROSITE" id="PS00027">
    <property type="entry name" value="HOMEOBOX_1"/>
    <property type="match status" value="1"/>
</dbReference>
<comment type="caution">
    <text evidence="9">The sequence shown here is derived from an EMBL/GenBank/DDBJ whole genome shotgun (WGS) entry which is preliminary data.</text>
</comment>
<keyword evidence="3 6" id="KW-0238">DNA-binding</keyword>
<dbReference type="SUPFAM" id="SSF46689">
    <property type="entry name" value="Homeodomain-like"/>
    <property type="match status" value="1"/>
</dbReference>
<dbReference type="EMBL" id="JAHQIW010006963">
    <property type="protein sequence ID" value="KAJ1371317.1"/>
    <property type="molecule type" value="Genomic_DNA"/>
</dbReference>
<keyword evidence="10" id="KW-1185">Reference proteome</keyword>
<accession>A0AAD5WI90</accession>
<dbReference type="Gene3D" id="1.10.10.60">
    <property type="entry name" value="Homeodomain-like"/>
    <property type="match status" value="1"/>
</dbReference>
<evidence type="ECO:0000256" key="3">
    <source>
        <dbReference type="ARBA" id="ARBA00023125"/>
    </source>
</evidence>
<dbReference type="GO" id="GO:0000978">
    <property type="term" value="F:RNA polymerase II cis-regulatory region sequence-specific DNA binding"/>
    <property type="evidence" value="ECO:0007669"/>
    <property type="project" value="TreeGrafter"/>
</dbReference>
<reference evidence="9" key="1">
    <citation type="submission" date="2021-06" db="EMBL/GenBank/DDBJ databases">
        <title>Parelaphostrongylus tenuis whole genome reference sequence.</title>
        <authorList>
            <person name="Garwood T.J."/>
            <person name="Larsen P.A."/>
            <person name="Fountain-Jones N.M."/>
            <person name="Garbe J.R."/>
            <person name="Macchietto M.G."/>
            <person name="Kania S.A."/>
            <person name="Gerhold R.W."/>
            <person name="Richards J.E."/>
            <person name="Wolf T.M."/>
        </authorList>
    </citation>
    <scope>NUCLEOTIDE SEQUENCE</scope>
    <source>
        <strain evidence="9">MNPRO001-30</strain>
        <tissue evidence="9">Meninges</tissue>
    </source>
</reference>
<feature type="DNA-binding region" description="Homeobox" evidence="6">
    <location>
        <begin position="119"/>
        <end position="181"/>
    </location>
</feature>
<comment type="subcellular location">
    <subcellularLocation>
        <location evidence="1 6">Nucleus</location>
    </subcellularLocation>
</comment>
<dbReference type="PANTHER" id="PTHR11211:SF40">
    <property type="entry name" value="MIRROR, ISOFORM C"/>
    <property type="match status" value="1"/>
</dbReference>
<dbReference type="GO" id="GO:0005634">
    <property type="term" value="C:nucleus"/>
    <property type="evidence" value="ECO:0007669"/>
    <property type="project" value="UniProtKB-SubCell"/>
</dbReference>
<evidence type="ECO:0000259" key="8">
    <source>
        <dbReference type="PROSITE" id="PS50071"/>
    </source>
</evidence>
<dbReference type="SMART" id="SM00389">
    <property type="entry name" value="HOX"/>
    <property type="match status" value="1"/>
</dbReference>
<evidence type="ECO:0000256" key="7">
    <source>
        <dbReference type="SAM" id="MobiDB-lite"/>
    </source>
</evidence>
<organism evidence="9 10">
    <name type="scientific">Parelaphostrongylus tenuis</name>
    <name type="common">Meningeal worm</name>
    <dbReference type="NCBI Taxonomy" id="148309"/>
    <lineage>
        <taxon>Eukaryota</taxon>
        <taxon>Metazoa</taxon>
        <taxon>Ecdysozoa</taxon>
        <taxon>Nematoda</taxon>
        <taxon>Chromadorea</taxon>
        <taxon>Rhabditida</taxon>
        <taxon>Rhabditina</taxon>
        <taxon>Rhabditomorpha</taxon>
        <taxon>Strongyloidea</taxon>
        <taxon>Metastrongylidae</taxon>
        <taxon>Parelaphostrongylus</taxon>
    </lineage>
</organism>
<dbReference type="GO" id="GO:0030182">
    <property type="term" value="P:neuron differentiation"/>
    <property type="evidence" value="ECO:0007669"/>
    <property type="project" value="TreeGrafter"/>
</dbReference>
<evidence type="ECO:0000313" key="10">
    <source>
        <dbReference type="Proteomes" id="UP001196413"/>
    </source>
</evidence>
<protein>
    <recommendedName>
        <fullName evidence="8">Homeobox domain-containing protein</fullName>
    </recommendedName>
</protein>
<keyword evidence="4 6" id="KW-0371">Homeobox</keyword>
<feature type="domain" description="Homeobox" evidence="8">
    <location>
        <begin position="117"/>
        <end position="180"/>
    </location>
</feature>
<evidence type="ECO:0000313" key="9">
    <source>
        <dbReference type="EMBL" id="KAJ1371317.1"/>
    </source>
</evidence>
<dbReference type="AlphaFoldDB" id="A0AAD5WI90"/>
<evidence type="ECO:0000256" key="6">
    <source>
        <dbReference type="PROSITE-ProRule" id="PRU00108"/>
    </source>
</evidence>
<feature type="region of interest" description="Disordered" evidence="7">
    <location>
        <begin position="337"/>
        <end position="403"/>
    </location>
</feature>
<evidence type="ECO:0000256" key="5">
    <source>
        <dbReference type="ARBA" id="ARBA00023242"/>
    </source>
</evidence>
<dbReference type="InterPro" id="IPR009057">
    <property type="entry name" value="Homeodomain-like_sf"/>
</dbReference>
<evidence type="ECO:0000256" key="1">
    <source>
        <dbReference type="ARBA" id="ARBA00004123"/>
    </source>
</evidence>
<comment type="similarity">
    <text evidence="2">Belongs to the TALE/IRO homeobox family.</text>
</comment>
<keyword evidence="5 6" id="KW-0539">Nucleus</keyword>
<dbReference type="InterPro" id="IPR008422">
    <property type="entry name" value="KN_HD"/>
</dbReference>
<feature type="region of interest" description="Disordered" evidence="7">
    <location>
        <begin position="180"/>
        <end position="289"/>
    </location>
</feature>
<evidence type="ECO:0000256" key="4">
    <source>
        <dbReference type="ARBA" id="ARBA00023155"/>
    </source>
</evidence>
<dbReference type="FunFam" id="1.10.10.60:FF:000003">
    <property type="entry name" value="Iroquois-class homeobox protein IRX"/>
    <property type="match status" value="1"/>
</dbReference>
<dbReference type="InterPro" id="IPR017970">
    <property type="entry name" value="Homeobox_CS"/>
</dbReference>
<feature type="compositionally biased region" description="Acidic residues" evidence="7">
    <location>
        <begin position="195"/>
        <end position="207"/>
    </location>
</feature>
<dbReference type="Proteomes" id="UP001196413">
    <property type="component" value="Unassembled WGS sequence"/>
</dbReference>